<gene>
    <name evidence="2" type="ORF">ACH3VR_21290</name>
</gene>
<feature type="region of interest" description="Disordered" evidence="1">
    <location>
        <begin position="467"/>
        <end position="538"/>
    </location>
</feature>
<dbReference type="InterPro" id="IPR011990">
    <property type="entry name" value="TPR-like_helical_dom_sf"/>
</dbReference>
<dbReference type="Gene3D" id="1.25.40.10">
    <property type="entry name" value="Tetratricopeptide repeat domain"/>
    <property type="match status" value="1"/>
</dbReference>
<comment type="caution">
    <text evidence="2">The sequence shown here is derived from an EMBL/GenBank/DDBJ whole genome shotgun (WGS) entry which is preliminary data.</text>
</comment>
<accession>A0ABW7QDT7</accession>
<keyword evidence="3" id="KW-1185">Reference proteome</keyword>
<feature type="region of interest" description="Disordered" evidence="1">
    <location>
        <begin position="1"/>
        <end position="244"/>
    </location>
</feature>
<proteinExistence type="predicted"/>
<feature type="compositionally biased region" description="Acidic residues" evidence="1">
    <location>
        <begin position="467"/>
        <end position="486"/>
    </location>
</feature>
<evidence type="ECO:0000313" key="3">
    <source>
        <dbReference type="Proteomes" id="UP001610861"/>
    </source>
</evidence>
<reference evidence="2 3" key="1">
    <citation type="submission" date="2024-09" db="EMBL/GenBank/DDBJ databases">
        <authorList>
            <person name="Pan X."/>
        </authorList>
    </citation>
    <scope>NUCLEOTIDE SEQUENCE [LARGE SCALE GENOMIC DNA]</scope>
    <source>
        <strain evidence="2 3">B2969</strain>
    </source>
</reference>
<feature type="compositionally biased region" description="Basic and acidic residues" evidence="1">
    <location>
        <begin position="219"/>
        <end position="244"/>
    </location>
</feature>
<feature type="compositionally biased region" description="Basic and acidic residues" evidence="1">
    <location>
        <begin position="521"/>
        <end position="538"/>
    </location>
</feature>
<dbReference type="RefSeq" id="WP_397558343.1">
    <property type="nucleotide sequence ID" value="NZ_JBIQWL010000014.1"/>
</dbReference>
<dbReference type="EMBL" id="JBIQWL010000014">
    <property type="protein sequence ID" value="MFH8252915.1"/>
    <property type="molecule type" value="Genomic_DNA"/>
</dbReference>
<feature type="compositionally biased region" description="Basic and acidic residues" evidence="1">
    <location>
        <begin position="1"/>
        <end position="26"/>
    </location>
</feature>
<feature type="compositionally biased region" description="Low complexity" evidence="1">
    <location>
        <begin position="487"/>
        <end position="503"/>
    </location>
</feature>
<sequence>MAERQPGDDERAQRPRTDRRSPEGSHSKAAGKKPYVKADGPRKPYPQRDGDAKPYAKRDGERKPYPKRDGERKPYAPRDGERKPYPKRDGERKPYPKRDGERKPYAARDGERKPYAPRDGERKPYAPRDGERKPYPKRDGERKPYAARDGERKPYAARDGERKPYAARDGERKPYAKRDGDARPYGRRDGDAPRPYGRPDGGKKPYGRSGGSPRPTRGGADRPDRAMRPGEIRPVRERHEEPFIPEEVTAKDLHPSARNELKTLSKENADQVARHLAMASQLIDEDPELAHQHALAASRRAGRIAVVRESLAITAYATGDYALALRELRTYRRISGSEDQIALMVDSERGVGRPDRALEVGRAVDRAALPVPVRVELAIAMSGARLDLGEPERALSELDIPEFDPDRAFDWSPALFAARATVLEELGREDEANEWYRRAVIAAEALDEASGIGDTETIIVEEVFEEHGDDDNEQDGDDEPDEDEQAGDVAEAAQAEPEATPAEPEAEPDEEDDLTVEEEVRELLEEAGVDEHSDGDRA</sequence>
<feature type="compositionally biased region" description="Acidic residues" evidence="1">
    <location>
        <begin position="504"/>
        <end position="520"/>
    </location>
</feature>
<name>A0ABW7QDT7_9MICO</name>
<evidence type="ECO:0000256" key="1">
    <source>
        <dbReference type="SAM" id="MobiDB-lite"/>
    </source>
</evidence>
<feature type="compositionally biased region" description="Basic and acidic residues" evidence="1">
    <location>
        <begin position="39"/>
        <end position="192"/>
    </location>
</feature>
<organism evidence="2 3">
    <name type="scientific">Microbacterium alkaliflavum</name>
    <dbReference type="NCBI Taxonomy" id="3248839"/>
    <lineage>
        <taxon>Bacteria</taxon>
        <taxon>Bacillati</taxon>
        <taxon>Actinomycetota</taxon>
        <taxon>Actinomycetes</taxon>
        <taxon>Micrococcales</taxon>
        <taxon>Microbacteriaceae</taxon>
        <taxon>Microbacterium</taxon>
    </lineage>
</organism>
<evidence type="ECO:0000313" key="2">
    <source>
        <dbReference type="EMBL" id="MFH8252915.1"/>
    </source>
</evidence>
<dbReference type="Proteomes" id="UP001610861">
    <property type="component" value="Unassembled WGS sequence"/>
</dbReference>
<protein>
    <submittedName>
        <fullName evidence="2">Primosomal protein</fullName>
    </submittedName>
</protein>